<gene>
    <name evidence="2" type="ORF">HYPSUDRAFT_214329</name>
</gene>
<sequence>MRPGVVSTCYKREKRLNLLERAPRHKMQYIYVLFFSVIGVLVHSARSSPMERRLATCQFFNPTQPASCAASCAACCKANPTVSECTPEALCIGDCRGF</sequence>
<dbReference type="EMBL" id="KN817535">
    <property type="protein sequence ID" value="KJA24694.1"/>
    <property type="molecule type" value="Genomic_DNA"/>
</dbReference>
<dbReference type="AlphaFoldDB" id="A0A0D2P1F1"/>
<protein>
    <submittedName>
        <fullName evidence="2">Uncharacterized protein</fullName>
    </submittedName>
</protein>
<keyword evidence="1" id="KW-1133">Transmembrane helix</keyword>
<evidence type="ECO:0000313" key="3">
    <source>
        <dbReference type="Proteomes" id="UP000054270"/>
    </source>
</evidence>
<organism evidence="2 3">
    <name type="scientific">Hypholoma sublateritium (strain FD-334 SS-4)</name>
    <dbReference type="NCBI Taxonomy" id="945553"/>
    <lineage>
        <taxon>Eukaryota</taxon>
        <taxon>Fungi</taxon>
        <taxon>Dikarya</taxon>
        <taxon>Basidiomycota</taxon>
        <taxon>Agaricomycotina</taxon>
        <taxon>Agaricomycetes</taxon>
        <taxon>Agaricomycetidae</taxon>
        <taxon>Agaricales</taxon>
        <taxon>Agaricineae</taxon>
        <taxon>Strophariaceae</taxon>
        <taxon>Hypholoma</taxon>
    </lineage>
</organism>
<dbReference type="Proteomes" id="UP000054270">
    <property type="component" value="Unassembled WGS sequence"/>
</dbReference>
<proteinExistence type="predicted"/>
<reference evidence="3" key="1">
    <citation type="submission" date="2014-04" db="EMBL/GenBank/DDBJ databases">
        <title>Evolutionary Origins and Diversification of the Mycorrhizal Mutualists.</title>
        <authorList>
            <consortium name="DOE Joint Genome Institute"/>
            <consortium name="Mycorrhizal Genomics Consortium"/>
            <person name="Kohler A."/>
            <person name="Kuo A."/>
            <person name="Nagy L.G."/>
            <person name="Floudas D."/>
            <person name="Copeland A."/>
            <person name="Barry K.W."/>
            <person name="Cichocki N."/>
            <person name="Veneault-Fourrey C."/>
            <person name="LaButti K."/>
            <person name="Lindquist E.A."/>
            <person name="Lipzen A."/>
            <person name="Lundell T."/>
            <person name="Morin E."/>
            <person name="Murat C."/>
            <person name="Riley R."/>
            <person name="Ohm R."/>
            <person name="Sun H."/>
            <person name="Tunlid A."/>
            <person name="Henrissat B."/>
            <person name="Grigoriev I.V."/>
            <person name="Hibbett D.S."/>
            <person name="Martin F."/>
        </authorList>
    </citation>
    <scope>NUCLEOTIDE SEQUENCE [LARGE SCALE GENOMIC DNA]</scope>
    <source>
        <strain evidence="3">FD-334 SS-4</strain>
    </source>
</reference>
<feature type="transmembrane region" description="Helical" evidence="1">
    <location>
        <begin position="28"/>
        <end position="45"/>
    </location>
</feature>
<evidence type="ECO:0000256" key="1">
    <source>
        <dbReference type="SAM" id="Phobius"/>
    </source>
</evidence>
<keyword evidence="1" id="KW-0472">Membrane</keyword>
<keyword evidence="1" id="KW-0812">Transmembrane</keyword>
<evidence type="ECO:0000313" key="2">
    <source>
        <dbReference type="EMBL" id="KJA24694.1"/>
    </source>
</evidence>
<keyword evidence="3" id="KW-1185">Reference proteome</keyword>
<accession>A0A0D2P1F1</accession>
<name>A0A0D2P1F1_HYPSF</name>